<evidence type="ECO:0000313" key="2">
    <source>
        <dbReference type="Proteomes" id="UP000636949"/>
    </source>
</evidence>
<evidence type="ECO:0000313" key="1">
    <source>
        <dbReference type="EMBL" id="GGG02925.1"/>
    </source>
</evidence>
<accession>A0A8J3E9N4</accession>
<dbReference type="OrthoDB" id="6314340at2"/>
<comment type="caution">
    <text evidence="1">The sequence shown here is derived from an EMBL/GenBank/DDBJ whole genome shotgun (WGS) entry which is preliminary data.</text>
</comment>
<sequence length="348" mass="39328">MPQLMLTESALAKLATAQQTGVQIKLGQFEVTNSLDASLEATGDCLYKGGISSIANENATTLRVKCLMPAGLNVNDVVQKCYVYDEQNDVFAYGLINSFKYTQSANIEAEINIYLTFSEAGSVSLTVPSDSFVDYKTFNEHKHDERYYQKTEVDNKAYGYPYWRLSRNQLGTITNGALDHFVINPNITISFEVYKTIHSDVPWADRDAEEQEILTAMGRYGQRYFAPSYFHVVRIRWSGAIPEDWSAGKYWLFYQYINYHNIITSACYAKLISGDVSGYAFENISSTWGLCGGTMDLQGTSYTHPHPYSETQSGEVLFCMLANVAGCFPLDRNNPKWGYLPYLERLED</sequence>
<keyword evidence="2" id="KW-1185">Reference proteome</keyword>
<dbReference type="AlphaFoldDB" id="A0A8J3E9N4"/>
<reference evidence="1" key="1">
    <citation type="journal article" date="2014" name="Int. J. Syst. Evol. Microbiol.">
        <title>Complete genome sequence of Corynebacterium casei LMG S-19264T (=DSM 44701T), isolated from a smear-ripened cheese.</title>
        <authorList>
            <consortium name="US DOE Joint Genome Institute (JGI-PGF)"/>
            <person name="Walter F."/>
            <person name="Albersmeier A."/>
            <person name="Kalinowski J."/>
            <person name="Ruckert C."/>
        </authorList>
    </citation>
    <scope>NUCLEOTIDE SEQUENCE</scope>
    <source>
        <strain evidence="1">CGMCC 1.15758</strain>
    </source>
</reference>
<proteinExistence type="predicted"/>
<name>A0A8J3E9N4_9GAMM</name>
<dbReference type="RefSeq" id="WP_117003389.1">
    <property type="nucleotide sequence ID" value="NZ_BMJS01000026.1"/>
</dbReference>
<protein>
    <submittedName>
        <fullName evidence="1">Uncharacterized protein</fullName>
    </submittedName>
</protein>
<reference evidence="1" key="2">
    <citation type="submission" date="2020-09" db="EMBL/GenBank/DDBJ databases">
        <authorList>
            <person name="Sun Q."/>
            <person name="Zhou Y."/>
        </authorList>
    </citation>
    <scope>NUCLEOTIDE SEQUENCE</scope>
    <source>
        <strain evidence="1">CGMCC 1.15758</strain>
    </source>
</reference>
<organism evidence="1 2">
    <name type="scientific">Cysteiniphilum litorale</name>
    <dbReference type="NCBI Taxonomy" id="2056700"/>
    <lineage>
        <taxon>Bacteria</taxon>
        <taxon>Pseudomonadati</taxon>
        <taxon>Pseudomonadota</taxon>
        <taxon>Gammaproteobacteria</taxon>
        <taxon>Thiotrichales</taxon>
        <taxon>Fastidiosibacteraceae</taxon>
        <taxon>Cysteiniphilum</taxon>
    </lineage>
</organism>
<gene>
    <name evidence="1" type="ORF">GCM10010995_20460</name>
</gene>
<dbReference type="EMBL" id="BMJS01000026">
    <property type="protein sequence ID" value="GGG02925.1"/>
    <property type="molecule type" value="Genomic_DNA"/>
</dbReference>
<dbReference type="Proteomes" id="UP000636949">
    <property type="component" value="Unassembled WGS sequence"/>
</dbReference>